<feature type="compositionally biased region" description="Polar residues" evidence="1">
    <location>
        <begin position="814"/>
        <end position="832"/>
    </location>
</feature>
<feature type="compositionally biased region" description="Pro residues" evidence="1">
    <location>
        <begin position="398"/>
        <end position="413"/>
    </location>
</feature>
<reference evidence="3" key="1">
    <citation type="submission" date="2016-11" db="UniProtKB">
        <authorList>
            <consortium name="WormBaseParasite"/>
        </authorList>
    </citation>
    <scope>IDENTIFICATION</scope>
</reference>
<feature type="compositionally biased region" description="Polar residues" evidence="1">
    <location>
        <begin position="128"/>
        <end position="137"/>
    </location>
</feature>
<evidence type="ECO:0000256" key="1">
    <source>
        <dbReference type="SAM" id="MobiDB-lite"/>
    </source>
</evidence>
<feature type="compositionally biased region" description="Pro residues" evidence="1">
    <location>
        <begin position="548"/>
        <end position="564"/>
    </location>
</feature>
<sequence length="879" mass="98294">MADSELKANMMRVREELRDEKNYQATKTYFSCSFPISETDDCERVGTYSEIHSHMAWHVGCPMYVCRNCLRNLYDHTERYSHKHLTGTTTCLKQKMNIPLPDTNSASDLWRARNCYIQQITEREYNARQVNNNSSGVRRTPGYGTDDDDDPPPRGRSPGTRHQSRGRSPGTRHQSRGRSPGTRHQSRGRSPGTRHQSRGRSRDSTADSRSRLFANDNTTENTPERDAPPQHHVPPPNSQNPSHNQGGRKTPQPQHNQQANGAAFQHRRHSEDTSHRAPFPQQQQNGRSHNLNGNQYTPSAQQYNTPSPAPHGRPQMAPSPGAQQYSVPPSSQHGHPHMAPGPGAQKFKMSSPAPHSHHGQPQMAPSPGAQKFNMPSPAHSQHGHPQMAPSPGAQKFNVPPPAQHGHPMGPPPGFQHFNVAAGQYFQPGPTPMDNAPRAQHFHRAPPVHHGQPPMDPRIYHQQNQPSARPAPPPRDPHFQNMFNPSHPPPPQVPNNYQRNQSNGIPWNGPVIGFGQTNASHGRHTPGADRGQGASSSEHHFENQQHQPCTPPPPNVFESAPPPRPMSIEPDAYVPEPAVDPVQQNQFANSAPPETSSRQSRSVHTKVTSSSRGSQPRNPNGEENKHSESKPPQSARATCTPLKETPKQTVEQIAEESGLKRTPGYVSRGTTPDRSVRRTPDPMQTGTTDMAITDPRDVQRRSTSHIRYHTRSRSREAANQELRKMPIPPVDAETLERRRQIAEAARLYDEKQKEQKRREAAEAEPQRGTAKKPPTMNRMAGLMSNPFPQQEPNTRKSKGENAFSKLRQRYGKTGEAQNEGTSDSNQPSTSTAHQRQTSRSRSLSPSRSSPQRSDNYPRNRGRRDNNSRNNNNNHPQRRRN</sequence>
<protein>
    <submittedName>
        <fullName evidence="3">C2H2-type domain-containing protein</fullName>
    </submittedName>
</protein>
<evidence type="ECO:0000313" key="2">
    <source>
        <dbReference type="Proteomes" id="UP000095282"/>
    </source>
</evidence>
<feature type="compositionally biased region" description="Basic and acidic residues" evidence="1">
    <location>
        <begin position="712"/>
        <end position="723"/>
    </location>
</feature>
<dbReference type="WBParaSite" id="Csp11.Scaffold629.g9810.t1">
    <property type="protein sequence ID" value="Csp11.Scaffold629.g9810.t1"/>
    <property type="gene ID" value="Csp11.Scaffold629.g9810"/>
</dbReference>
<dbReference type="Proteomes" id="UP000095282">
    <property type="component" value="Unplaced"/>
</dbReference>
<feature type="compositionally biased region" description="Basic and acidic residues" evidence="1">
    <location>
        <begin position="733"/>
        <end position="764"/>
    </location>
</feature>
<feature type="compositionally biased region" description="Low complexity" evidence="1">
    <location>
        <begin position="833"/>
        <end position="852"/>
    </location>
</feature>
<feature type="compositionally biased region" description="Basic and acidic residues" evidence="1">
    <location>
        <begin position="619"/>
        <end position="628"/>
    </location>
</feature>
<feature type="compositionally biased region" description="Basic residues" evidence="1">
    <location>
        <begin position="701"/>
        <end position="711"/>
    </location>
</feature>
<feature type="compositionally biased region" description="Polar residues" evidence="1">
    <location>
        <begin position="321"/>
        <end position="333"/>
    </location>
</feature>
<feature type="compositionally biased region" description="Basic and acidic residues" evidence="1">
    <location>
        <begin position="200"/>
        <end position="210"/>
    </location>
</feature>
<feature type="compositionally biased region" description="Polar residues" evidence="1">
    <location>
        <begin position="280"/>
        <end position="306"/>
    </location>
</feature>
<dbReference type="AlphaFoldDB" id="A0A1I7UJ10"/>
<accession>A0A1I7UJ10</accession>
<feature type="compositionally biased region" description="Polar residues" evidence="1">
    <location>
        <begin position="581"/>
        <end position="617"/>
    </location>
</feature>
<feature type="compositionally biased region" description="Polar residues" evidence="1">
    <location>
        <begin position="251"/>
        <end position="260"/>
    </location>
</feature>
<name>A0A1I7UJ10_9PELO</name>
<evidence type="ECO:0000313" key="3">
    <source>
        <dbReference type="WBParaSite" id="Csp11.Scaffold629.g9810.t1"/>
    </source>
</evidence>
<keyword evidence="2" id="KW-1185">Reference proteome</keyword>
<organism evidence="2 3">
    <name type="scientific">Caenorhabditis tropicalis</name>
    <dbReference type="NCBI Taxonomy" id="1561998"/>
    <lineage>
        <taxon>Eukaryota</taxon>
        <taxon>Metazoa</taxon>
        <taxon>Ecdysozoa</taxon>
        <taxon>Nematoda</taxon>
        <taxon>Chromadorea</taxon>
        <taxon>Rhabditida</taxon>
        <taxon>Rhabditina</taxon>
        <taxon>Rhabditomorpha</taxon>
        <taxon>Rhabditoidea</taxon>
        <taxon>Rhabditidae</taxon>
        <taxon>Peloderinae</taxon>
        <taxon>Caenorhabditis</taxon>
    </lineage>
</organism>
<proteinExistence type="predicted"/>
<feature type="region of interest" description="Disordered" evidence="1">
    <location>
        <begin position="126"/>
        <end position="879"/>
    </location>
</feature>